<organism evidence="2 3">
    <name type="scientific">Alienimonas californiensis</name>
    <dbReference type="NCBI Taxonomy" id="2527989"/>
    <lineage>
        <taxon>Bacteria</taxon>
        <taxon>Pseudomonadati</taxon>
        <taxon>Planctomycetota</taxon>
        <taxon>Planctomycetia</taxon>
        <taxon>Planctomycetales</taxon>
        <taxon>Planctomycetaceae</taxon>
        <taxon>Alienimonas</taxon>
    </lineage>
</organism>
<dbReference type="AlphaFoldDB" id="A0A517P4X0"/>
<feature type="region of interest" description="Disordered" evidence="1">
    <location>
        <begin position="217"/>
        <end position="239"/>
    </location>
</feature>
<evidence type="ECO:0000313" key="3">
    <source>
        <dbReference type="Proteomes" id="UP000318741"/>
    </source>
</evidence>
<protein>
    <submittedName>
        <fullName evidence="2">Uncharacterized protein</fullName>
    </submittedName>
</protein>
<name>A0A517P4X0_9PLAN</name>
<accession>A0A517P4X0</accession>
<gene>
    <name evidence="2" type="ORF">CA12_05010</name>
</gene>
<proteinExistence type="predicted"/>
<dbReference type="EMBL" id="CP036265">
    <property type="protein sequence ID" value="QDT14428.1"/>
    <property type="molecule type" value="Genomic_DNA"/>
</dbReference>
<dbReference type="KEGG" id="acaf:CA12_05010"/>
<evidence type="ECO:0000313" key="2">
    <source>
        <dbReference type="EMBL" id="QDT14428.1"/>
    </source>
</evidence>
<reference evidence="2 3" key="1">
    <citation type="submission" date="2019-02" db="EMBL/GenBank/DDBJ databases">
        <title>Deep-cultivation of Planctomycetes and their phenomic and genomic characterization uncovers novel biology.</title>
        <authorList>
            <person name="Wiegand S."/>
            <person name="Jogler M."/>
            <person name="Boedeker C."/>
            <person name="Pinto D."/>
            <person name="Vollmers J."/>
            <person name="Rivas-Marin E."/>
            <person name="Kohn T."/>
            <person name="Peeters S.H."/>
            <person name="Heuer A."/>
            <person name="Rast P."/>
            <person name="Oberbeckmann S."/>
            <person name="Bunk B."/>
            <person name="Jeske O."/>
            <person name="Meyerdierks A."/>
            <person name="Storesund J.E."/>
            <person name="Kallscheuer N."/>
            <person name="Luecker S."/>
            <person name="Lage O.M."/>
            <person name="Pohl T."/>
            <person name="Merkel B.J."/>
            <person name="Hornburger P."/>
            <person name="Mueller R.-W."/>
            <person name="Bruemmer F."/>
            <person name="Labrenz M."/>
            <person name="Spormann A.M."/>
            <person name="Op den Camp H."/>
            <person name="Overmann J."/>
            <person name="Amann R."/>
            <person name="Jetten M.S.M."/>
            <person name="Mascher T."/>
            <person name="Medema M.H."/>
            <person name="Devos D.P."/>
            <person name="Kaster A.-K."/>
            <person name="Ovreas L."/>
            <person name="Rohde M."/>
            <person name="Galperin M.Y."/>
            <person name="Jogler C."/>
        </authorList>
    </citation>
    <scope>NUCLEOTIDE SEQUENCE [LARGE SCALE GENOMIC DNA]</scope>
    <source>
        <strain evidence="2 3">CA12</strain>
    </source>
</reference>
<dbReference type="Proteomes" id="UP000318741">
    <property type="component" value="Chromosome"/>
</dbReference>
<sequence>MTVMFSDPVAKRTGDGWKATWRPHSGGGLIFVRDESDQDLAFVRLHEVLPRYGRFAHPTTAGTDWQDHSLVYFTADGDRFVARAWWGARVAISLVDLKPIDPGEFADELDDREREIVRRELSRLVTWAQESDSWLNDDLSTEETLFSVGTLVHFPGLLGMTEAIPQLRLLESGESFKDIFYGQYDYRRYFIRRLAQTALRRLGEKAGLYRQTAPFSAQSRFPFDPPEPQDGPTRHAELQSVRSGDGIAEVYRRLGPPDETNENCQVSGRISLREIVRRGKQFWRYDVDADPPYTALVWFDANDRVVRAVLYDPPFWTSPDVFPSDRQSVLGSLGRTTLAFLDQLDDGTFAGSTIERPAAGP</sequence>
<evidence type="ECO:0000256" key="1">
    <source>
        <dbReference type="SAM" id="MobiDB-lite"/>
    </source>
</evidence>
<keyword evidence="3" id="KW-1185">Reference proteome</keyword>